<evidence type="ECO:0000256" key="7">
    <source>
        <dbReference type="ARBA" id="ARBA00022989"/>
    </source>
</evidence>
<dbReference type="Proteomes" id="UP000703590">
    <property type="component" value="Unassembled WGS sequence"/>
</dbReference>
<dbReference type="Pfam" id="PF02080">
    <property type="entry name" value="TrkA_C"/>
    <property type="match status" value="1"/>
</dbReference>
<feature type="transmembrane region" description="Helical" evidence="10">
    <location>
        <begin position="29"/>
        <end position="52"/>
    </location>
</feature>
<evidence type="ECO:0000256" key="1">
    <source>
        <dbReference type="ARBA" id="ARBA00004651"/>
    </source>
</evidence>
<keyword evidence="5" id="KW-0630">Potassium</keyword>
<evidence type="ECO:0000256" key="5">
    <source>
        <dbReference type="ARBA" id="ARBA00022538"/>
    </source>
</evidence>
<evidence type="ECO:0000256" key="9">
    <source>
        <dbReference type="ARBA" id="ARBA00023136"/>
    </source>
</evidence>
<feature type="transmembrane region" description="Helical" evidence="10">
    <location>
        <begin position="92"/>
        <end position="114"/>
    </location>
</feature>
<keyword evidence="6 10" id="KW-0812">Transmembrane</keyword>
<comment type="subcellular location">
    <subcellularLocation>
        <location evidence="1">Cell membrane</location>
        <topology evidence="1">Multi-pass membrane protein</topology>
    </subcellularLocation>
</comment>
<dbReference type="EMBL" id="JAFHKK010000018">
    <property type="protein sequence ID" value="MBN2964845.1"/>
    <property type="molecule type" value="Genomic_DNA"/>
</dbReference>
<keyword evidence="4" id="KW-1003">Cell membrane</keyword>
<dbReference type="PANTHER" id="PTHR32507">
    <property type="entry name" value="NA(+)/H(+) ANTIPORTER 1"/>
    <property type="match status" value="1"/>
</dbReference>
<accession>A0ABS2WTK2</accession>
<comment type="caution">
    <text evidence="12">The sequence shown here is derived from an EMBL/GenBank/DDBJ whole genome shotgun (WGS) entry which is preliminary data.</text>
</comment>
<evidence type="ECO:0000256" key="3">
    <source>
        <dbReference type="ARBA" id="ARBA00022449"/>
    </source>
</evidence>
<dbReference type="PANTHER" id="PTHR32507:SF7">
    <property type="entry name" value="K(+)_H(+) ANTIPORTER NHAP2"/>
    <property type="match status" value="1"/>
</dbReference>
<evidence type="ECO:0000256" key="6">
    <source>
        <dbReference type="ARBA" id="ARBA00022692"/>
    </source>
</evidence>
<protein>
    <submittedName>
        <fullName evidence="12">Potassium/proton antiporter</fullName>
    </submittedName>
</protein>
<dbReference type="Gene3D" id="1.20.1530.20">
    <property type="match status" value="1"/>
</dbReference>
<gene>
    <name evidence="12" type="ORF">JWV37_08630</name>
</gene>
<feature type="transmembrane region" description="Helical" evidence="10">
    <location>
        <begin position="307"/>
        <end position="329"/>
    </location>
</feature>
<evidence type="ECO:0000313" key="13">
    <source>
        <dbReference type="Proteomes" id="UP000703590"/>
    </source>
</evidence>
<dbReference type="Pfam" id="PF00999">
    <property type="entry name" value="Na_H_Exchanger"/>
    <property type="match status" value="1"/>
</dbReference>
<reference evidence="12" key="1">
    <citation type="submission" date="2021-02" db="EMBL/GenBank/DDBJ databases">
        <title>Sulfurospirillum tamanensis sp. nov.</title>
        <authorList>
            <person name="Frolova A."/>
            <person name="Merkel A."/>
            <person name="Slobodkin A."/>
        </authorList>
    </citation>
    <scope>NUCLEOTIDE SEQUENCE</scope>
    <source>
        <strain evidence="12">T05b</strain>
    </source>
</reference>
<dbReference type="NCBIfam" id="NF003716">
    <property type="entry name" value="PRK05326.1-3"/>
    <property type="match status" value="1"/>
</dbReference>
<keyword evidence="8" id="KW-0406">Ion transport</keyword>
<dbReference type="InterPro" id="IPR036721">
    <property type="entry name" value="RCK_C_sf"/>
</dbReference>
<keyword evidence="9 10" id="KW-0472">Membrane</keyword>
<dbReference type="InterPro" id="IPR006037">
    <property type="entry name" value="RCK_C"/>
</dbReference>
<feature type="transmembrane region" description="Helical" evidence="10">
    <location>
        <begin position="336"/>
        <end position="356"/>
    </location>
</feature>
<dbReference type="SUPFAM" id="SSF116726">
    <property type="entry name" value="TrkA C-terminal domain-like"/>
    <property type="match status" value="1"/>
</dbReference>
<keyword evidence="2" id="KW-0813">Transport</keyword>
<feature type="transmembrane region" description="Helical" evidence="10">
    <location>
        <begin position="276"/>
        <end position="295"/>
    </location>
</feature>
<dbReference type="NCBIfam" id="NF003715">
    <property type="entry name" value="PRK05326.1-2"/>
    <property type="match status" value="1"/>
</dbReference>
<evidence type="ECO:0000256" key="4">
    <source>
        <dbReference type="ARBA" id="ARBA00022475"/>
    </source>
</evidence>
<keyword evidence="5" id="KW-0633">Potassium transport</keyword>
<dbReference type="PROSITE" id="PS51202">
    <property type="entry name" value="RCK_C"/>
    <property type="match status" value="1"/>
</dbReference>
<feature type="transmembrane region" description="Helical" evidence="10">
    <location>
        <begin position="222"/>
        <end position="242"/>
    </location>
</feature>
<feature type="transmembrane region" description="Helical" evidence="10">
    <location>
        <begin position="362"/>
        <end position="379"/>
    </location>
</feature>
<feature type="transmembrane region" description="Helical" evidence="10">
    <location>
        <begin position="58"/>
        <end position="80"/>
    </location>
</feature>
<proteinExistence type="predicted"/>
<organism evidence="12 13">
    <name type="scientific">Sulfurospirillum tamanense</name>
    <dbReference type="NCBI Taxonomy" id="2813362"/>
    <lineage>
        <taxon>Bacteria</taxon>
        <taxon>Pseudomonadati</taxon>
        <taxon>Campylobacterota</taxon>
        <taxon>Epsilonproteobacteria</taxon>
        <taxon>Campylobacterales</taxon>
        <taxon>Sulfurospirillaceae</taxon>
        <taxon>Sulfurospirillum</taxon>
    </lineage>
</organism>
<keyword evidence="3" id="KW-0050">Antiport</keyword>
<evidence type="ECO:0000256" key="2">
    <source>
        <dbReference type="ARBA" id="ARBA00022448"/>
    </source>
</evidence>
<dbReference type="Gene3D" id="3.30.70.1450">
    <property type="entry name" value="Regulator of K+ conductance, C-terminal domain"/>
    <property type="match status" value="1"/>
</dbReference>
<dbReference type="RefSeq" id="WP_205459393.1">
    <property type="nucleotide sequence ID" value="NZ_JAFHKK010000018.1"/>
</dbReference>
<sequence>MLGTLEVYLIIAASLMLLSVIASKLSDKFGIPALFIFLGIGMLAGSDGVLGIYFDDAFFAQTVGTLALIFILFAGGLDTLWKSIRPVLKEGLLLATLGVVLTAGLVAGAVYVLLEVSFLEAFLLGAIISSTDAAAVFAIFRAKGLAIRKRLGSLLELESGSNDPMAIFLTITILQVIALPQSASFEELLLEFLLQFFIGGIMGYGFGVMMPSLFNKLHLAHYGLYVVFSIGWVLLLFGGATFLGGNGFLAVYVAGICINAREFVHKKNLIGFHDGLAWVMQIWVFLTLGLLVFPSDLPAVALPALGIALWLIFIARPLGVLFTLLFSTLHLREKLFTSWVGLRGAVPIILATYPFMYKLEHASLIFNTVFFVVLASILIQGTTLPLMARILGVEAPPQKTPQEPPSSPLLGRTLKQFYINENTYAIGKSLAELTLPLNFLVLLLKREGEYIKPTGSTIFQEGDLLLVQCEDSLVFNHTFAFLTHGPKE</sequence>
<feature type="transmembrane region" description="Helical" evidence="10">
    <location>
        <begin position="6"/>
        <end position="22"/>
    </location>
</feature>
<evidence type="ECO:0000259" key="11">
    <source>
        <dbReference type="PROSITE" id="PS51202"/>
    </source>
</evidence>
<keyword evidence="7 10" id="KW-1133">Transmembrane helix</keyword>
<feature type="transmembrane region" description="Helical" evidence="10">
    <location>
        <begin position="192"/>
        <end position="210"/>
    </location>
</feature>
<evidence type="ECO:0000256" key="10">
    <source>
        <dbReference type="SAM" id="Phobius"/>
    </source>
</evidence>
<evidence type="ECO:0000313" key="12">
    <source>
        <dbReference type="EMBL" id="MBN2964845.1"/>
    </source>
</evidence>
<feature type="transmembrane region" description="Helical" evidence="10">
    <location>
        <begin position="120"/>
        <end position="140"/>
    </location>
</feature>
<name>A0ABS2WTK2_9BACT</name>
<dbReference type="InterPro" id="IPR006153">
    <property type="entry name" value="Cation/H_exchanger_TM"/>
</dbReference>
<evidence type="ECO:0000256" key="8">
    <source>
        <dbReference type="ARBA" id="ARBA00023065"/>
    </source>
</evidence>
<reference evidence="12" key="2">
    <citation type="submission" date="2021-02" db="EMBL/GenBank/DDBJ databases">
        <authorList>
            <person name="Merkel A.Y."/>
        </authorList>
    </citation>
    <scope>NUCLEOTIDE SEQUENCE</scope>
    <source>
        <strain evidence="12">T05b</strain>
    </source>
</reference>
<keyword evidence="13" id="KW-1185">Reference proteome</keyword>
<dbReference type="InterPro" id="IPR038770">
    <property type="entry name" value="Na+/solute_symporter_sf"/>
</dbReference>
<feature type="domain" description="RCK C-terminal" evidence="11">
    <location>
        <begin position="402"/>
        <end position="484"/>
    </location>
</feature>